<keyword evidence="5" id="KW-1185">Reference proteome</keyword>
<evidence type="ECO:0000256" key="2">
    <source>
        <dbReference type="PROSITE-ProRule" id="PRU00335"/>
    </source>
</evidence>
<gene>
    <name evidence="4" type="ORF">GA0061103_1894</name>
</gene>
<reference evidence="5" key="1">
    <citation type="submission" date="2016-08" db="EMBL/GenBank/DDBJ databases">
        <authorList>
            <person name="Varghese N."/>
            <person name="Submissions Spin"/>
        </authorList>
    </citation>
    <scope>NUCLEOTIDE SEQUENCE [LARGE SCALE GENOMIC DNA]</scope>
    <source>
        <strain evidence="5">HAMBI 2975</strain>
    </source>
</reference>
<dbReference type="SUPFAM" id="SSF46689">
    <property type="entry name" value="Homeodomain-like"/>
    <property type="match status" value="1"/>
</dbReference>
<dbReference type="OrthoDB" id="7584337at2"/>
<proteinExistence type="predicted"/>
<dbReference type="Gene3D" id="1.10.357.10">
    <property type="entry name" value="Tetracycline Repressor, domain 2"/>
    <property type="match status" value="1"/>
</dbReference>
<dbReference type="Pfam" id="PF14246">
    <property type="entry name" value="TetR_C_7"/>
    <property type="match status" value="1"/>
</dbReference>
<evidence type="ECO:0000259" key="3">
    <source>
        <dbReference type="PROSITE" id="PS50977"/>
    </source>
</evidence>
<feature type="DNA-binding region" description="H-T-H motif" evidence="2">
    <location>
        <begin position="44"/>
        <end position="63"/>
    </location>
</feature>
<organism evidence="4 5">
    <name type="scientific">Rhizobium multihospitium</name>
    <dbReference type="NCBI Taxonomy" id="410764"/>
    <lineage>
        <taxon>Bacteria</taxon>
        <taxon>Pseudomonadati</taxon>
        <taxon>Pseudomonadota</taxon>
        <taxon>Alphaproteobacteria</taxon>
        <taxon>Hyphomicrobiales</taxon>
        <taxon>Rhizobiaceae</taxon>
        <taxon>Rhizobium/Agrobacterium group</taxon>
        <taxon>Rhizobium</taxon>
    </lineage>
</organism>
<dbReference type="Proteomes" id="UP000199101">
    <property type="component" value="Unassembled WGS sequence"/>
</dbReference>
<dbReference type="EMBL" id="FMAG01000001">
    <property type="protein sequence ID" value="SCB13067.1"/>
    <property type="molecule type" value="Genomic_DNA"/>
</dbReference>
<dbReference type="InterPro" id="IPR001647">
    <property type="entry name" value="HTH_TetR"/>
</dbReference>
<dbReference type="AlphaFoldDB" id="A0A1C3UCI6"/>
<dbReference type="Pfam" id="PF00440">
    <property type="entry name" value="TetR_N"/>
    <property type="match status" value="1"/>
</dbReference>
<feature type="domain" description="HTH tetR-type" evidence="3">
    <location>
        <begin position="21"/>
        <end position="81"/>
    </location>
</feature>
<dbReference type="SUPFAM" id="SSF48498">
    <property type="entry name" value="Tetracyclin repressor-like, C-terminal domain"/>
    <property type="match status" value="1"/>
</dbReference>
<name>A0A1C3UCI6_9HYPH</name>
<dbReference type="GO" id="GO:0000976">
    <property type="term" value="F:transcription cis-regulatory region binding"/>
    <property type="evidence" value="ECO:0007669"/>
    <property type="project" value="TreeGrafter"/>
</dbReference>
<sequence>MVLNQKATKRPRGRPQVRCDDDTRAIVLSSARKHFLEAGYAAACVNDIAQDAGVSTKTVYRLFESKGEIFNAVITDRIARFNVEVDQGLLRHTDLHHGLEQILIAYGRLALDPETIAINRLAVAEVDRFPEIAASFYERAIKASTVVFEVWLRSQHDKGAIRIANISLAAGFLRGMMTMEPQRAVMLGQRQAPDDEEIRTRATECAAIFLQGCISGSA</sequence>
<evidence type="ECO:0000313" key="4">
    <source>
        <dbReference type="EMBL" id="SCB13067.1"/>
    </source>
</evidence>
<keyword evidence="1 2" id="KW-0238">DNA-binding</keyword>
<dbReference type="InterPro" id="IPR039536">
    <property type="entry name" value="TetR_C_Proteobacteria"/>
</dbReference>
<accession>A0A1C3UCI6</accession>
<evidence type="ECO:0000313" key="5">
    <source>
        <dbReference type="Proteomes" id="UP000199101"/>
    </source>
</evidence>
<evidence type="ECO:0000256" key="1">
    <source>
        <dbReference type="ARBA" id="ARBA00023125"/>
    </source>
</evidence>
<dbReference type="InterPro" id="IPR009057">
    <property type="entry name" value="Homeodomain-like_sf"/>
</dbReference>
<dbReference type="PANTHER" id="PTHR30055:SF223">
    <property type="entry name" value="HTH-TYPE TRANSCRIPTIONAL REGULATOR UIDR"/>
    <property type="match status" value="1"/>
</dbReference>
<dbReference type="STRING" id="410764.GA0061103_1894"/>
<dbReference type="GO" id="GO:0003700">
    <property type="term" value="F:DNA-binding transcription factor activity"/>
    <property type="evidence" value="ECO:0007669"/>
    <property type="project" value="TreeGrafter"/>
</dbReference>
<protein>
    <submittedName>
        <fullName evidence="4">Transcriptional regulator, TetR family</fullName>
    </submittedName>
</protein>
<dbReference type="InterPro" id="IPR050109">
    <property type="entry name" value="HTH-type_TetR-like_transc_reg"/>
</dbReference>
<dbReference type="InterPro" id="IPR036271">
    <property type="entry name" value="Tet_transcr_reg_TetR-rel_C_sf"/>
</dbReference>
<dbReference type="RefSeq" id="WP_092707377.1">
    <property type="nucleotide sequence ID" value="NZ_FMAG01000001.1"/>
</dbReference>
<dbReference type="PRINTS" id="PR00455">
    <property type="entry name" value="HTHTETR"/>
</dbReference>
<dbReference type="PROSITE" id="PS50977">
    <property type="entry name" value="HTH_TETR_2"/>
    <property type="match status" value="1"/>
</dbReference>
<dbReference type="PANTHER" id="PTHR30055">
    <property type="entry name" value="HTH-TYPE TRANSCRIPTIONAL REGULATOR RUTR"/>
    <property type="match status" value="1"/>
</dbReference>